<dbReference type="EMBL" id="UOGJ01000080">
    <property type="protein sequence ID" value="VAX36104.1"/>
    <property type="molecule type" value="Genomic_DNA"/>
</dbReference>
<keyword evidence="3" id="KW-0436">Ligase</keyword>
<dbReference type="PANTHER" id="PTHR43845:SF1">
    <property type="entry name" value="BLR5969 PROTEIN"/>
    <property type="match status" value="1"/>
</dbReference>
<organism evidence="3">
    <name type="scientific">hydrothermal vent metagenome</name>
    <dbReference type="NCBI Taxonomy" id="652676"/>
    <lineage>
        <taxon>unclassified sequences</taxon>
        <taxon>metagenomes</taxon>
        <taxon>ecological metagenomes</taxon>
    </lineage>
</organism>
<dbReference type="SUPFAM" id="SSF56801">
    <property type="entry name" value="Acetyl-CoA synthetase-like"/>
    <property type="match status" value="1"/>
</dbReference>
<protein>
    <submittedName>
        <fullName evidence="3">Coenzyme A ligase</fullName>
    </submittedName>
</protein>
<sequence>MSKDLYQYNDIAFKGHDSILKIQEQLLKRHFKYCQEQSPFYKKFFKKTGHDSLEITLDRLKQIPFTEKSDIEAFNDDFCAVQPSQIVDIVLSSGTIGNPIKIMYTDFDLKRLAYNEKKSFEGSGLTSEDVVLLTCTMDRCFIAGLAYFLGITSLGAAVIRNGHGSLDSHREVIRRMKPTVIVGVPTFIKKLGVYMQQEGADPSNAGIDKIICIGEPLRNDKLELLEVGAQLQEIWQAKVFSTYASSETITTFCECAAMQGGHLHPDLAIVEIIDEDGNVLSEGEIGEVVVTPLAVEGMPLIRYKTGDLSFLINTPCSCGRNSSRLGPILGRKKQMMKVKGTTLYPQAVYAALDGIKAVEEYYLEVTKESELSDSLNIYVAVNDGLCDESMLQEKLQSKLRVTPTIILKEKDFIKKKVYIQENRKPVRFFDRRECA</sequence>
<dbReference type="InterPro" id="IPR028154">
    <property type="entry name" value="AMP-dep_Lig_C"/>
</dbReference>
<reference evidence="3" key="1">
    <citation type="submission" date="2018-06" db="EMBL/GenBank/DDBJ databases">
        <authorList>
            <person name="Zhirakovskaya E."/>
        </authorList>
    </citation>
    <scope>NUCLEOTIDE SEQUENCE</scope>
</reference>
<dbReference type="PANTHER" id="PTHR43845">
    <property type="entry name" value="BLR5969 PROTEIN"/>
    <property type="match status" value="1"/>
</dbReference>
<name>A0A3B1DJ53_9ZZZZ</name>
<dbReference type="InterPro" id="IPR000873">
    <property type="entry name" value="AMP-dep_synth/lig_dom"/>
</dbReference>
<evidence type="ECO:0000313" key="3">
    <source>
        <dbReference type="EMBL" id="VAX36104.1"/>
    </source>
</evidence>
<dbReference type="Gene3D" id="3.40.50.12780">
    <property type="entry name" value="N-terminal domain of ligase-like"/>
    <property type="match status" value="1"/>
</dbReference>
<dbReference type="Gene3D" id="3.30.300.30">
    <property type="match status" value="1"/>
</dbReference>
<feature type="domain" description="AMP-dependent ligase C-terminal" evidence="2">
    <location>
        <begin position="340"/>
        <end position="432"/>
    </location>
</feature>
<dbReference type="Pfam" id="PF00501">
    <property type="entry name" value="AMP-binding"/>
    <property type="match status" value="1"/>
</dbReference>
<accession>A0A3B1DJ53</accession>
<evidence type="ECO:0000259" key="2">
    <source>
        <dbReference type="Pfam" id="PF14535"/>
    </source>
</evidence>
<feature type="domain" description="AMP-dependent synthetase/ligase" evidence="1">
    <location>
        <begin position="52"/>
        <end position="290"/>
    </location>
</feature>
<dbReference type="GO" id="GO:0016874">
    <property type="term" value="F:ligase activity"/>
    <property type="evidence" value="ECO:0007669"/>
    <property type="project" value="UniProtKB-KW"/>
</dbReference>
<proteinExistence type="predicted"/>
<evidence type="ECO:0000259" key="1">
    <source>
        <dbReference type="Pfam" id="PF00501"/>
    </source>
</evidence>
<dbReference type="InterPro" id="IPR042099">
    <property type="entry name" value="ANL_N_sf"/>
</dbReference>
<dbReference type="AlphaFoldDB" id="A0A3B1DJ53"/>
<dbReference type="Pfam" id="PF14535">
    <property type="entry name" value="AMP-binding_C_2"/>
    <property type="match status" value="1"/>
</dbReference>
<gene>
    <name evidence="3" type="ORF">MNBD_UNCLBAC01-996</name>
</gene>
<dbReference type="InterPro" id="IPR045851">
    <property type="entry name" value="AMP-bd_C_sf"/>
</dbReference>